<dbReference type="AlphaFoldDB" id="A0ABD6E2K0"/>
<keyword evidence="5" id="KW-0966">Cell projection</keyword>
<evidence type="ECO:0000256" key="3">
    <source>
        <dbReference type="ARBA" id="ARBA00022794"/>
    </source>
</evidence>
<dbReference type="PANTHER" id="PTHR12968">
    <property type="entry name" value="B9 DOMAIN-CONTAINING"/>
    <property type="match status" value="1"/>
</dbReference>
<keyword evidence="7" id="KW-1185">Reference proteome</keyword>
<comment type="subcellular location">
    <subcellularLocation>
        <location evidence="1">Cytoplasm</location>
        <location evidence="1">Cytoskeleton</location>
        <location evidence="1">Cilium basal body</location>
    </subcellularLocation>
</comment>
<evidence type="ECO:0000256" key="1">
    <source>
        <dbReference type="ARBA" id="ARBA00004120"/>
    </source>
</evidence>
<dbReference type="InterPro" id="IPR010796">
    <property type="entry name" value="C2_B9-type_dom"/>
</dbReference>
<proteinExistence type="predicted"/>
<evidence type="ECO:0000256" key="2">
    <source>
        <dbReference type="ARBA" id="ARBA00022490"/>
    </source>
</evidence>
<evidence type="ECO:0000313" key="7">
    <source>
        <dbReference type="Proteomes" id="UP001608902"/>
    </source>
</evidence>
<dbReference type="GO" id="GO:0030030">
    <property type="term" value="P:cell projection organization"/>
    <property type="evidence" value="ECO:0007669"/>
    <property type="project" value="UniProtKB-KW"/>
</dbReference>
<comment type="caution">
    <text evidence="6">The sequence shown here is derived from an EMBL/GenBank/DDBJ whole genome shotgun (WGS) entry which is preliminary data.</text>
</comment>
<gene>
    <name evidence="6" type="ORF">AB6A40_000697</name>
</gene>
<sequence length="489" mass="56232">MNQSDQESAAYFITGDIDNMVLSLKIEYCSTTSSILPIRLTGEEKESGTRKDASFSRQRLVKIKWQQKLKKEFAELTDDADKEEDREKCPVFTYIDSDELPPELNDLNDEQNVGTYAKLTQRFVNFQQSKVAPSRNLTNIVCDFPTKSQQAKMRNVSYNRRSMFLMLYTGKSGSKGMTHNPNNERIICKITSVNNELLIFSPDIVGGNVALNDDHANYYSVSATVENCLIQNQHPNDDERWLMDKDVKVEIPETGIYCIVYLVEIVRTINIQYDGQYIEYMIEVADGIELQNQGDLVGMTQRCSTIAVRKDDVANFCHLFELSFNVRCLSSLDNVRLHLNVRAVDHWGRHFMVGCATVALPLYPGRHFYQVDCWRPSKGIGVFPRLGDYFLPNSELDPSSSDLQISAANIFSRIGSFTESSGRIELNIQCIRQSRDFISVRLLRELKLHCNIHWKIMRILLEFEEAKHRLLKAREHRAPIRIISTDQKR</sequence>
<accession>A0ABD6E2K0</accession>
<dbReference type="Proteomes" id="UP001608902">
    <property type="component" value="Unassembled WGS sequence"/>
</dbReference>
<keyword evidence="2" id="KW-0963">Cytoplasm</keyword>
<dbReference type="EMBL" id="JBGFUD010000210">
    <property type="protein sequence ID" value="MFH4973988.1"/>
    <property type="molecule type" value="Genomic_DNA"/>
</dbReference>
<evidence type="ECO:0000256" key="4">
    <source>
        <dbReference type="ARBA" id="ARBA00023212"/>
    </source>
</evidence>
<keyword evidence="4" id="KW-0206">Cytoskeleton</keyword>
<evidence type="ECO:0000256" key="5">
    <source>
        <dbReference type="ARBA" id="ARBA00023273"/>
    </source>
</evidence>
<name>A0ABD6E2K0_9BILA</name>
<protein>
    <submittedName>
        <fullName evidence="6">Uncharacterized protein</fullName>
    </submittedName>
</protein>
<organism evidence="6 7">
    <name type="scientific">Gnathostoma spinigerum</name>
    <dbReference type="NCBI Taxonomy" id="75299"/>
    <lineage>
        <taxon>Eukaryota</taxon>
        <taxon>Metazoa</taxon>
        <taxon>Ecdysozoa</taxon>
        <taxon>Nematoda</taxon>
        <taxon>Chromadorea</taxon>
        <taxon>Rhabditida</taxon>
        <taxon>Spirurina</taxon>
        <taxon>Gnathostomatomorpha</taxon>
        <taxon>Gnathostomatoidea</taxon>
        <taxon>Gnathostomatidae</taxon>
        <taxon>Gnathostoma</taxon>
    </lineage>
</organism>
<reference evidence="6 7" key="1">
    <citation type="submission" date="2024-08" db="EMBL/GenBank/DDBJ databases">
        <title>Gnathostoma spinigerum genome.</title>
        <authorList>
            <person name="Gonzalez-Bertolin B."/>
            <person name="Monzon S."/>
            <person name="Zaballos A."/>
            <person name="Jimenez P."/>
            <person name="Dekumyoy P."/>
            <person name="Varona S."/>
            <person name="Cuesta I."/>
            <person name="Sumanam S."/>
            <person name="Adisakwattana P."/>
            <person name="Gasser R.B."/>
            <person name="Hernandez-Gonzalez A."/>
            <person name="Young N.D."/>
            <person name="Perteguer M.J."/>
        </authorList>
    </citation>
    <scope>NUCLEOTIDE SEQUENCE [LARGE SCALE GENOMIC DNA]</scope>
    <source>
        <strain evidence="6">AL3</strain>
        <tissue evidence="6">Liver</tissue>
    </source>
</reference>
<evidence type="ECO:0000313" key="6">
    <source>
        <dbReference type="EMBL" id="MFH4973988.1"/>
    </source>
</evidence>
<keyword evidence="3" id="KW-0970">Cilium biogenesis/degradation</keyword>
<dbReference type="Pfam" id="PF07162">
    <property type="entry name" value="B9-C2"/>
    <property type="match status" value="1"/>
</dbReference>
<dbReference type="GO" id="GO:0005929">
    <property type="term" value="C:cilium"/>
    <property type="evidence" value="ECO:0007669"/>
    <property type="project" value="UniProtKB-ARBA"/>
</dbReference>
<dbReference type="PANTHER" id="PTHR12968:SF4">
    <property type="entry name" value="TECTONIC-LIKE COMPLEX MEMBER MKS1"/>
    <property type="match status" value="1"/>
</dbReference>